<gene>
    <name evidence="1" type="ORF">C7B45_14125</name>
</gene>
<reference evidence="1 2" key="1">
    <citation type="journal article" date="2014" name="BMC Genomics">
        <title>Comparison of environmental and isolate Sulfobacillus genomes reveals diverse carbon, sulfur, nitrogen, and hydrogen metabolisms.</title>
        <authorList>
            <person name="Justice N.B."/>
            <person name="Norman A."/>
            <person name="Brown C.T."/>
            <person name="Singh A."/>
            <person name="Thomas B.C."/>
            <person name="Banfield J.F."/>
        </authorList>
    </citation>
    <scope>NUCLEOTIDE SEQUENCE [LARGE SCALE GENOMIC DNA]</scope>
    <source>
        <strain evidence="1">AMDSBA3</strain>
    </source>
</reference>
<dbReference type="EMBL" id="PXYV01000055">
    <property type="protein sequence ID" value="PSR20648.1"/>
    <property type="molecule type" value="Genomic_DNA"/>
</dbReference>
<evidence type="ECO:0000313" key="2">
    <source>
        <dbReference type="Proteomes" id="UP000241848"/>
    </source>
</evidence>
<proteinExistence type="predicted"/>
<evidence type="ECO:0000313" key="1">
    <source>
        <dbReference type="EMBL" id="PSR20648.1"/>
    </source>
</evidence>
<comment type="caution">
    <text evidence="1">The sequence shown here is derived from an EMBL/GenBank/DDBJ whole genome shotgun (WGS) entry which is preliminary data.</text>
</comment>
<name>A0A2T2WEK0_9FIRM</name>
<dbReference type="AlphaFoldDB" id="A0A2T2WEK0"/>
<dbReference type="Proteomes" id="UP000241848">
    <property type="component" value="Unassembled WGS sequence"/>
</dbReference>
<organism evidence="1 2">
    <name type="scientific">Sulfobacillus acidophilus</name>
    <dbReference type="NCBI Taxonomy" id="53633"/>
    <lineage>
        <taxon>Bacteria</taxon>
        <taxon>Bacillati</taxon>
        <taxon>Bacillota</taxon>
        <taxon>Clostridia</taxon>
        <taxon>Eubacteriales</taxon>
        <taxon>Clostridiales Family XVII. Incertae Sedis</taxon>
        <taxon>Sulfobacillus</taxon>
    </lineage>
</organism>
<accession>A0A2T2WEK0</accession>
<protein>
    <submittedName>
        <fullName evidence="1">Uncharacterized protein</fullName>
    </submittedName>
</protein>
<sequence length="81" mass="9250">MSHVRCELQRESFWRGSRSYVRLGRLAETIRTMAEHCNPTLQDDPQFLKNGGTIISLEEQQAVAAIARALQDLRIHWSAAN</sequence>